<feature type="transmembrane region" description="Helical" evidence="1">
    <location>
        <begin position="101"/>
        <end position="123"/>
    </location>
</feature>
<evidence type="ECO:0000313" key="2">
    <source>
        <dbReference type="EMBL" id="QMS85445.1"/>
    </source>
</evidence>
<proteinExistence type="predicted"/>
<gene>
    <name evidence="2" type="ORF">G4Z02_06645</name>
</gene>
<evidence type="ECO:0000256" key="1">
    <source>
        <dbReference type="SAM" id="Phobius"/>
    </source>
</evidence>
<dbReference type="EMBL" id="CP048914">
    <property type="protein sequence ID" value="QMS85445.1"/>
    <property type="molecule type" value="Genomic_DNA"/>
</dbReference>
<dbReference type="AlphaFoldDB" id="A0A7L7KS69"/>
<feature type="transmembrane region" description="Helical" evidence="1">
    <location>
        <begin position="135"/>
        <end position="153"/>
    </location>
</feature>
<protein>
    <recommendedName>
        <fullName evidence="4">Rod shape-determining protein MreD</fullName>
    </recommendedName>
</protein>
<reference evidence="2 3" key="1">
    <citation type="submission" date="2020-02" db="EMBL/GenBank/DDBJ databases">
        <authorList>
            <person name="Zheng R.K."/>
            <person name="Sun C.M."/>
        </authorList>
    </citation>
    <scope>NUCLEOTIDE SEQUENCE [LARGE SCALE GENOMIC DNA]</scope>
    <source>
        <strain evidence="3">zrk13</strain>
    </source>
</reference>
<dbReference type="RefSeq" id="WP_258877240.1">
    <property type="nucleotide sequence ID" value="NZ_CP048914.1"/>
</dbReference>
<name>A0A7L7KS69_9MOLU</name>
<accession>A0A7L7KS69</accession>
<keyword evidence="1" id="KW-0472">Membrane</keyword>
<feature type="transmembrane region" description="Helical" evidence="1">
    <location>
        <begin position="33"/>
        <end position="58"/>
    </location>
</feature>
<dbReference type="Proteomes" id="UP000514720">
    <property type="component" value="Chromosome"/>
</dbReference>
<keyword evidence="3" id="KW-1185">Reference proteome</keyword>
<sequence>MKTKRLLMIAFAVTITFVQEQMFLILPQVQLTIVLMFVFASILTYKESFMYITVYVILDNLYLGGFNPLNAIPMFIMWNTIPYIYNIVLRRTEDEAKIAKAAFVFGFLYSWSFIPGAILLYGFGNVWQYYILADIPWEIALAVVGYVSVLWAYKPLVNIVKQLDQQTTLSRQKAYE</sequence>
<keyword evidence="1" id="KW-0812">Transmembrane</keyword>
<evidence type="ECO:0008006" key="4">
    <source>
        <dbReference type="Google" id="ProtNLM"/>
    </source>
</evidence>
<organism evidence="2 3">
    <name type="scientific">Candidatus Xianfuyuplasma coldseepsis</name>
    <dbReference type="NCBI Taxonomy" id="2782163"/>
    <lineage>
        <taxon>Bacteria</taxon>
        <taxon>Bacillati</taxon>
        <taxon>Mycoplasmatota</taxon>
        <taxon>Mollicutes</taxon>
        <taxon>Candidatus Izemoplasmatales</taxon>
        <taxon>Candidatus Izemoplasmataceae</taxon>
        <taxon>Candidatus Xianfuyuplasma</taxon>
    </lineage>
</organism>
<feature type="transmembrane region" description="Helical" evidence="1">
    <location>
        <begin position="70"/>
        <end position="89"/>
    </location>
</feature>
<evidence type="ECO:0000313" key="3">
    <source>
        <dbReference type="Proteomes" id="UP000514720"/>
    </source>
</evidence>
<keyword evidence="1" id="KW-1133">Transmembrane helix</keyword>
<dbReference type="KEGG" id="xcl:G4Z02_06645"/>